<reference evidence="5 6" key="1">
    <citation type="submission" date="2017-03" db="EMBL/GenBank/DDBJ databases">
        <authorList>
            <person name="Afonso C.L."/>
            <person name="Miller P.J."/>
            <person name="Scott M.A."/>
            <person name="Spackman E."/>
            <person name="Goraichik I."/>
            <person name="Dimitrov K.M."/>
            <person name="Suarez D.L."/>
            <person name="Swayne D.E."/>
        </authorList>
    </citation>
    <scope>NUCLEOTIDE SEQUENCE [LARGE SCALE GENOMIC DNA]</scope>
    <source>
        <strain evidence="5 6">CECT 8367</strain>
    </source>
</reference>
<dbReference type="CDD" id="cd12164">
    <property type="entry name" value="GDH_like_2"/>
    <property type="match status" value="1"/>
</dbReference>
<keyword evidence="1 5" id="KW-0560">Oxidoreductase</keyword>
<evidence type="ECO:0000313" key="6">
    <source>
        <dbReference type="Proteomes" id="UP000193495"/>
    </source>
</evidence>
<dbReference type="PANTHER" id="PTHR43333:SF1">
    <property type="entry name" value="D-ISOMER SPECIFIC 2-HYDROXYACID DEHYDROGENASE NAD-BINDING DOMAIN-CONTAINING PROTEIN"/>
    <property type="match status" value="1"/>
</dbReference>
<dbReference type="Pfam" id="PF02826">
    <property type="entry name" value="2-Hacid_dh_C"/>
    <property type="match status" value="1"/>
</dbReference>
<dbReference type="EMBL" id="PYGB01000005">
    <property type="protein sequence ID" value="PSK86374.1"/>
    <property type="molecule type" value="Genomic_DNA"/>
</dbReference>
<dbReference type="AlphaFoldDB" id="A0A1X6ZCB2"/>
<protein>
    <submittedName>
        <fullName evidence="5">Glyoxylate/hydroxypyruvate reductase A</fullName>
        <ecNumber evidence="5">1.1.1.79</ecNumber>
    </submittedName>
</protein>
<dbReference type="Gene3D" id="3.40.50.720">
    <property type="entry name" value="NAD(P)-binding Rossmann-like Domain"/>
    <property type="match status" value="2"/>
</dbReference>
<dbReference type="PANTHER" id="PTHR43333">
    <property type="entry name" value="2-HACID_DH_C DOMAIN-CONTAINING PROTEIN"/>
    <property type="match status" value="1"/>
</dbReference>
<dbReference type="InterPro" id="IPR036291">
    <property type="entry name" value="NAD(P)-bd_dom_sf"/>
</dbReference>
<evidence type="ECO:0000256" key="2">
    <source>
        <dbReference type="ARBA" id="ARBA00023027"/>
    </source>
</evidence>
<name>A0A1X6ZCB2_9RHOB</name>
<keyword evidence="7" id="KW-1185">Reference proteome</keyword>
<evidence type="ECO:0000259" key="3">
    <source>
        <dbReference type="Pfam" id="PF02826"/>
    </source>
</evidence>
<keyword evidence="5" id="KW-0670">Pyruvate</keyword>
<dbReference type="GO" id="GO:0030267">
    <property type="term" value="F:glyoxylate reductase (NADPH) activity"/>
    <property type="evidence" value="ECO:0007669"/>
    <property type="project" value="UniProtKB-EC"/>
</dbReference>
<proteinExistence type="predicted"/>
<dbReference type="EMBL" id="FWFY01000005">
    <property type="protein sequence ID" value="SLN46979.1"/>
    <property type="molecule type" value="Genomic_DNA"/>
</dbReference>
<evidence type="ECO:0000256" key="1">
    <source>
        <dbReference type="ARBA" id="ARBA00023002"/>
    </source>
</evidence>
<evidence type="ECO:0000313" key="7">
    <source>
        <dbReference type="Proteomes" id="UP000240624"/>
    </source>
</evidence>
<dbReference type="RefSeq" id="WP_085896425.1">
    <property type="nucleotide sequence ID" value="NZ_PYGB01000005.1"/>
</dbReference>
<dbReference type="Proteomes" id="UP000240624">
    <property type="component" value="Unassembled WGS sequence"/>
</dbReference>
<evidence type="ECO:0000313" key="4">
    <source>
        <dbReference type="EMBL" id="PSK86374.1"/>
    </source>
</evidence>
<organism evidence="5 6">
    <name type="scientific">Limimaricola soesokkakensis</name>
    <dbReference type="NCBI Taxonomy" id="1343159"/>
    <lineage>
        <taxon>Bacteria</taxon>
        <taxon>Pseudomonadati</taxon>
        <taxon>Pseudomonadota</taxon>
        <taxon>Alphaproteobacteria</taxon>
        <taxon>Rhodobacterales</taxon>
        <taxon>Paracoccaceae</taxon>
        <taxon>Limimaricola</taxon>
    </lineage>
</organism>
<dbReference type="GO" id="GO:0051287">
    <property type="term" value="F:NAD binding"/>
    <property type="evidence" value="ECO:0007669"/>
    <property type="project" value="InterPro"/>
</dbReference>
<reference evidence="4 7" key="2">
    <citation type="submission" date="2018-03" db="EMBL/GenBank/DDBJ databases">
        <title>Genomic Encyclopedia of Archaeal and Bacterial Type Strains, Phase II (KMG-II): from individual species to whole genera.</title>
        <authorList>
            <person name="Goeker M."/>
        </authorList>
    </citation>
    <scope>NUCLEOTIDE SEQUENCE [LARGE SCALE GENOMIC DNA]</scope>
    <source>
        <strain evidence="4 7">DSM 29956</strain>
    </source>
</reference>
<accession>A0A1X6ZCB2</accession>
<dbReference type="Proteomes" id="UP000193495">
    <property type="component" value="Unassembled WGS sequence"/>
</dbReference>
<feature type="domain" description="D-isomer specific 2-hydroxyacid dehydrogenase NAD-binding" evidence="3">
    <location>
        <begin position="107"/>
        <end position="279"/>
    </location>
</feature>
<keyword evidence="2" id="KW-0520">NAD</keyword>
<dbReference type="OrthoDB" id="9787219at2"/>
<evidence type="ECO:0000313" key="5">
    <source>
        <dbReference type="EMBL" id="SLN46979.1"/>
    </source>
</evidence>
<dbReference type="InterPro" id="IPR006140">
    <property type="entry name" value="D-isomer_DH_NAD-bd"/>
</dbReference>
<gene>
    <name evidence="5" type="primary">ghrA_2</name>
    <name evidence="4" type="ORF">CLV79_10581</name>
    <name evidence="5" type="ORF">LOS8367_02091</name>
</gene>
<dbReference type="EC" id="1.1.1.79" evidence="5"/>
<sequence length="298" mass="32584">MGRVHKGVALCERLDLMRLFGPHFEAEPTLDLRPPERIEDPAEIEFALAWRPGQEAFTPYPNLRAVFSIAAGTDGITASRSLPRDIPLIRLRDPDQALQMAGFAVFQVLWHHRGMADLIAAQARHEWARRAGGASPARRRIGILGLGFMGRQIARSLVALGYPVTSLTRRPPDPEPGVTHLTQNRRAAFLAGTDILINVLPMTPETRGLLDQTLFDALPRGAALIQMGRGGQLVEEDLLAALDSGQISGASLDVFATEPLPRGHPFWDHPKILVTPHIAGEAEAGAVVENVRREMEAL</sequence>
<dbReference type="SUPFAM" id="SSF51735">
    <property type="entry name" value="NAD(P)-binding Rossmann-fold domains"/>
    <property type="match status" value="1"/>
</dbReference>